<organism evidence="1 2">
    <name type="scientific">Sporosarcina limicola</name>
    <dbReference type="NCBI Taxonomy" id="34101"/>
    <lineage>
        <taxon>Bacteria</taxon>
        <taxon>Bacillati</taxon>
        <taxon>Bacillota</taxon>
        <taxon>Bacilli</taxon>
        <taxon>Bacillales</taxon>
        <taxon>Caryophanaceae</taxon>
        <taxon>Sporosarcina</taxon>
    </lineage>
</organism>
<gene>
    <name evidence="1" type="ORF">H4683_003845</name>
</gene>
<reference evidence="1" key="1">
    <citation type="submission" date="2020-10" db="EMBL/GenBank/DDBJ databases">
        <title>Genomic Encyclopedia of Type Strains, Phase IV (KMG-IV): sequencing the most valuable type-strain genomes for metagenomic binning, comparative biology and taxonomic classification.</title>
        <authorList>
            <person name="Goeker M."/>
        </authorList>
    </citation>
    <scope>NUCLEOTIDE SEQUENCE</scope>
    <source>
        <strain evidence="1">DSM 13886</strain>
    </source>
</reference>
<sequence>MILLEEQIMYNYTLYDYDITMNMKGGETIEKG</sequence>
<name>A0A927MSP5_9BACL</name>
<keyword evidence="2" id="KW-1185">Reference proteome</keyword>
<dbReference type="AlphaFoldDB" id="A0A927MSP5"/>
<dbReference type="Proteomes" id="UP000658225">
    <property type="component" value="Unassembled WGS sequence"/>
</dbReference>
<dbReference type="EMBL" id="JADBEL010000034">
    <property type="protein sequence ID" value="MBE1556719.1"/>
    <property type="molecule type" value="Genomic_DNA"/>
</dbReference>
<proteinExistence type="predicted"/>
<evidence type="ECO:0000313" key="1">
    <source>
        <dbReference type="EMBL" id="MBE1556719.1"/>
    </source>
</evidence>
<evidence type="ECO:0000313" key="2">
    <source>
        <dbReference type="Proteomes" id="UP000658225"/>
    </source>
</evidence>
<accession>A0A927MSP5</accession>
<protein>
    <submittedName>
        <fullName evidence="1">Uncharacterized protein</fullName>
    </submittedName>
</protein>
<comment type="caution">
    <text evidence="1">The sequence shown here is derived from an EMBL/GenBank/DDBJ whole genome shotgun (WGS) entry which is preliminary data.</text>
</comment>